<feature type="region of interest" description="Disordered" evidence="1">
    <location>
        <begin position="93"/>
        <end position="126"/>
    </location>
</feature>
<sequence length="126" mass="14091">MTSDRRTKSTKNSARRSLATVAWASGFRRDCRIHAAFESSSPLPLSGSDSELSLPLSDNLNGDELDPSSRASGRPACFARRYAANDRSVSRYLLAKPTGRSQREDQLLTRERSSQNETKRDWLTNL</sequence>
<proteinExistence type="predicted"/>
<protein>
    <submittedName>
        <fullName evidence="2">Uncharacterized protein</fullName>
    </submittedName>
</protein>
<name>A0A4U5MEU9_STECR</name>
<dbReference type="Proteomes" id="UP000298663">
    <property type="component" value="Unassembled WGS sequence"/>
</dbReference>
<accession>A0A4U5MEU9</accession>
<comment type="caution">
    <text evidence="2">The sequence shown here is derived from an EMBL/GenBank/DDBJ whole genome shotgun (WGS) entry which is preliminary data.</text>
</comment>
<evidence type="ECO:0000313" key="2">
    <source>
        <dbReference type="EMBL" id="TKR67726.1"/>
    </source>
</evidence>
<organism evidence="2 3">
    <name type="scientific">Steinernema carpocapsae</name>
    <name type="common">Entomopathogenic nematode</name>
    <dbReference type="NCBI Taxonomy" id="34508"/>
    <lineage>
        <taxon>Eukaryota</taxon>
        <taxon>Metazoa</taxon>
        <taxon>Ecdysozoa</taxon>
        <taxon>Nematoda</taxon>
        <taxon>Chromadorea</taxon>
        <taxon>Rhabditida</taxon>
        <taxon>Tylenchina</taxon>
        <taxon>Panagrolaimomorpha</taxon>
        <taxon>Strongyloidoidea</taxon>
        <taxon>Steinernematidae</taxon>
        <taxon>Steinernema</taxon>
    </lineage>
</organism>
<reference evidence="2 3" key="1">
    <citation type="journal article" date="2015" name="Genome Biol.">
        <title>Comparative genomics of Steinernema reveals deeply conserved gene regulatory networks.</title>
        <authorList>
            <person name="Dillman A.R."/>
            <person name="Macchietto M."/>
            <person name="Porter C.F."/>
            <person name="Rogers A."/>
            <person name="Williams B."/>
            <person name="Antoshechkin I."/>
            <person name="Lee M.M."/>
            <person name="Goodwin Z."/>
            <person name="Lu X."/>
            <person name="Lewis E.E."/>
            <person name="Goodrich-Blair H."/>
            <person name="Stock S.P."/>
            <person name="Adams B.J."/>
            <person name="Sternberg P.W."/>
            <person name="Mortazavi A."/>
        </authorList>
    </citation>
    <scope>NUCLEOTIDE SEQUENCE [LARGE SCALE GENOMIC DNA]</scope>
    <source>
        <strain evidence="2 3">ALL</strain>
    </source>
</reference>
<feature type="compositionally biased region" description="Low complexity" evidence="1">
    <location>
        <begin position="39"/>
        <end position="60"/>
    </location>
</feature>
<dbReference type="EMBL" id="AZBU02000008">
    <property type="protein sequence ID" value="TKR67726.1"/>
    <property type="molecule type" value="Genomic_DNA"/>
</dbReference>
<evidence type="ECO:0000313" key="3">
    <source>
        <dbReference type="Proteomes" id="UP000298663"/>
    </source>
</evidence>
<feature type="compositionally biased region" description="Basic and acidic residues" evidence="1">
    <location>
        <begin position="101"/>
        <end position="126"/>
    </location>
</feature>
<reference evidence="2 3" key="2">
    <citation type="journal article" date="2019" name="G3 (Bethesda)">
        <title>Hybrid Assembly of the Genome of the Entomopathogenic Nematode Steinernema carpocapsae Identifies the X-Chromosome.</title>
        <authorList>
            <person name="Serra L."/>
            <person name="Macchietto M."/>
            <person name="Macias-Munoz A."/>
            <person name="McGill C.J."/>
            <person name="Rodriguez I.M."/>
            <person name="Rodriguez B."/>
            <person name="Murad R."/>
            <person name="Mortazavi A."/>
        </authorList>
    </citation>
    <scope>NUCLEOTIDE SEQUENCE [LARGE SCALE GENOMIC DNA]</scope>
    <source>
        <strain evidence="2 3">ALL</strain>
    </source>
</reference>
<dbReference type="AlphaFoldDB" id="A0A4U5MEU9"/>
<gene>
    <name evidence="2" type="ORF">L596_023832</name>
</gene>
<feature type="region of interest" description="Disordered" evidence="1">
    <location>
        <begin position="39"/>
        <end position="74"/>
    </location>
</feature>
<keyword evidence="3" id="KW-1185">Reference proteome</keyword>
<evidence type="ECO:0000256" key="1">
    <source>
        <dbReference type="SAM" id="MobiDB-lite"/>
    </source>
</evidence>